<dbReference type="OrthoDB" id="21128at2759"/>
<feature type="region of interest" description="Disordered" evidence="1">
    <location>
        <begin position="369"/>
        <end position="410"/>
    </location>
</feature>
<protein>
    <recommendedName>
        <fullName evidence="2">Enhancer of mRNA-decapping protein 4 WD40 repeat region domain-containing protein</fullName>
    </recommendedName>
</protein>
<sequence length="1377" mass="151760">MEFAAHHDPLLAVLDKSRTLHVFKIEDSDAEDDSLKVETLLVLRPPDVQPGTDNQTLCWCPWVPNSSRALPLLNSVPQTIALPPDPSMLLSISCGSKVEILDVASASKLLRFHFPQPLATELNAVESEAQATNEHVIGWNRNQLVSVLADRLRTCVSYACTEDHGNTVTALQISRDASCMASACLDGKVRVFSLFNEKDSISDILIPVHVFSPHGGLPLYGMVFLDERDSDISRSTTWSSLLTGAQYNRELRLWSCANWSCIQTLRFCMSKPDPQHPELQDSTAPSLIPNAKPSIIMSFDWSKSLLVAADITRRGAPSALDHEPALGRNRRWSTNSTRILLPLKEKRKVDRLAHSVADNRVIMRFARRYSSSRRRASDRVTRRSVNLGRHSNRRTIRASSTSTCNHSATMMGDVELVGLNTTTRQPEGVSAAPPNQSTHNTSNNASRQRARSVRRSGPVTRSSSRRTAVNRRSSCPVRRASISSRKRTRSMSGGRSRTLTKRRRTNNSQIVQSSQGAERTTPSHGAQVIENSSRTDEQPKQEISPTESNAVQEVSSENQCCSALLNPESNYLSSGYTLSNKRPNRTAGSHCDSQNSNALNSAPLHCSWTNYAASEEEAHCTYLSQPSEQSIPAYDLEEDSQDSDEQDESSLLCDSALPEPHEHLAGGTSVLYILELTSRETLPHITELGDTMDRNTIQFTSISEFLLTTPCILFALGACRRTTLTKSESRCSNGPVDLINLEIHSIHTWHLLNGTITFELPRWPETIATDRPDAFLDKASNPSISISSKPALQAPASVGSLEVSVTESSELTHVTYHADSSSITPFQSQERNFGELVNESEIVETQTKSSTNESEAEQDLLDENRLDEDLPLLRPSDFSPSDTRVLVEDANQLEFPEQSNLEAGFELVPSTFQTPTRSTENAHSAGTMEPGSVEFKVSHSPTTMQSHLPVESIEDAMRLFPISNECTDRYAQLDTLYDELSPAIPAEGRTASDLDAPASSSLTEPTVLLDLRAFNVTQPGQSSEEKGSTVMQPATHRMVCVILHVCCFFNFVLEDQHLIRSGALSVSSSSARLSGSNVLENLPNADVNWSTMSLYSSSSSSASCPTTARSSHEGNRTPGASDVQFSLTSFEPKKAVCERHSESLDAVMAMLRLLMDESHRNSRQMESVMSQLNETRSQLRFLSESHSALTKRLVDASTDSRCVVRNRPTPQTDVGDPSMDAKHESDPSATSKTSGIVLNGAAASTDSNRIPEWGTQILLQLRTQQGEFARRFAPLETVVKKLSTNANELSQLHKRSQAQHSGSSSLDTRLEQLPKLTCELVRPLVRAELQNAFVNNVSRIVDPLQKVMLRAIQDCLNSLPTSLSENVSRMFRDKVSA</sequence>
<feature type="compositionally biased region" description="Polar residues" evidence="1">
    <location>
        <begin position="541"/>
        <end position="555"/>
    </location>
</feature>
<feature type="compositionally biased region" description="Polar residues" evidence="1">
    <location>
        <begin position="843"/>
        <end position="853"/>
    </location>
</feature>
<dbReference type="InterPro" id="IPR032401">
    <property type="entry name" value="EDC4_WD40"/>
</dbReference>
<feature type="compositionally biased region" description="Polar residues" evidence="1">
    <location>
        <begin position="506"/>
        <end position="532"/>
    </location>
</feature>
<feature type="region of interest" description="Disordered" evidence="1">
    <location>
        <begin position="575"/>
        <end position="595"/>
    </location>
</feature>
<evidence type="ECO:0000313" key="3">
    <source>
        <dbReference type="EMBL" id="KAF7257429.1"/>
    </source>
</evidence>
<feature type="domain" description="Enhancer of mRNA-decapping protein 4 WD40 repeat region" evidence="2">
    <location>
        <begin position="162"/>
        <end position="273"/>
    </location>
</feature>
<feature type="compositionally biased region" description="Polar residues" evidence="1">
    <location>
        <begin position="459"/>
        <end position="473"/>
    </location>
</feature>
<comment type="caution">
    <text evidence="3">The sequence shown here is derived from an EMBL/GenBank/DDBJ whole genome shotgun (WGS) entry which is preliminary data.</text>
</comment>
<dbReference type="Pfam" id="PF16529">
    <property type="entry name" value="Ge1_WD40"/>
    <property type="match status" value="1"/>
</dbReference>
<dbReference type="InterPro" id="IPR001680">
    <property type="entry name" value="WD40_rpt"/>
</dbReference>
<dbReference type="InterPro" id="IPR036322">
    <property type="entry name" value="WD40_repeat_dom_sf"/>
</dbReference>
<name>A0A8S9YR35_9TREM</name>
<evidence type="ECO:0000256" key="1">
    <source>
        <dbReference type="SAM" id="MobiDB-lite"/>
    </source>
</evidence>
<feature type="region of interest" description="Disordered" evidence="1">
    <location>
        <begin position="424"/>
        <end position="555"/>
    </location>
</feature>
<dbReference type="Proteomes" id="UP000822476">
    <property type="component" value="Unassembled WGS sequence"/>
</dbReference>
<feature type="compositionally biased region" description="Low complexity" evidence="1">
    <location>
        <begin position="1100"/>
        <end position="1109"/>
    </location>
</feature>
<dbReference type="SMART" id="SM00320">
    <property type="entry name" value="WD40"/>
    <property type="match status" value="1"/>
</dbReference>
<evidence type="ECO:0000313" key="4">
    <source>
        <dbReference type="Proteomes" id="UP000822476"/>
    </source>
</evidence>
<reference evidence="3" key="1">
    <citation type="submission" date="2019-07" db="EMBL/GenBank/DDBJ databases">
        <title>Annotation for the trematode Paragonimus miyazaki's.</title>
        <authorList>
            <person name="Choi Y.-J."/>
        </authorList>
    </citation>
    <scope>NUCLEOTIDE SEQUENCE</scope>
    <source>
        <strain evidence="3">Japan</strain>
    </source>
</reference>
<evidence type="ECO:0000259" key="2">
    <source>
        <dbReference type="Pfam" id="PF16529"/>
    </source>
</evidence>
<keyword evidence="4" id="KW-1185">Reference proteome</keyword>
<dbReference type="Gene3D" id="2.130.10.10">
    <property type="entry name" value="YVTN repeat-like/Quinoprotein amine dehydrogenase"/>
    <property type="match status" value="1"/>
</dbReference>
<organism evidence="3 4">
    <name type="scientific">Paragonimus skrjabini miyazakii</name>
    <dbReference type="NCBI Taxonomy" id="59628"/>
    <lineage>
        <taxon>Eukaryota</taxon>
        <taxon>Metazoa</taxon>
        <taxon>Spiralia</taxon>
        <taxon>Lophotrochozoa</taxon>
        <taxon>Platyhelminthes</taxon>
        <taxon>Trematoda</taxon>
        <taxon>Digenea</taxon>
        <taxon>Plagiorchiida</taxon>
        <taxon>Troglotremata</taxon>
        <taxon>Troglotrematidae</taxon>
        <taxon>Paragonimus</taxon>
    </lineage>
</organism>
<proteinExistence type="predicted"/>
<dbReference type="EMBL" id="JTDE01002391">
    <property type="protein sequence ID" value="KAF7257429.1"/>
    <property type="molecule type" value="Genomic_DNA"/>
</dbReference>
<feature type="region of interest" description="Disordered" evidence="1">
    <location>
        <begin position="1204"/>
        <end position="1234"/>
    </location>
</feature>
<feature type="region of interest" description="Disordered" evidence="1">
    <location>
        <begin position="1100"/>
        <end position="1120"/>
    </location>
</feature>
<feature type="region of interest" description="Disordered" evidence="1">
    <location>
        <begin position="843"/>
        <end position="877"/>
    </location>
</feature>
<accession>A0A8S9YR35</accession>
<feature type="compositionally biased region" description="Polar residues" evidence="1">
    <location>
        <begin position="397"/>
        <end position="408"/>
    </location>
</feature>
<dbReference type="InterPro" id="IPR015943">
    <property type="entry name" value="WD40/YVTN_repeat-like_dom_sf"/>
</dbReference>
<dbReference type="SUPFAM" id="SSF50978">
    <property type="entry name" value="WD40 repeat-like"/>
    <property type="match status" value="1"/>
</dbReference>
<gene>
    <name evidence="3" type="ORF">EG68_05708</name>
</gene>